<dbReference type="Proteomes" id="UP001527882">
    <property type="component" value="Unassembled WGS sequence"/>
</dbReference>
<reference evidence="1 2" key="1">
    <citation type="submission" date="2022-12" db="EMBL/GenBank/DDBJ databases">
        <title>Draft genome sequence of Paenibacillus sp. dW9.</title>
        <authorList>
            <person name="Choi E.-W."/>
            <person name="Kim D.-U."/>
        </authorList>
    </citation>
    <scope>NUCLEOTIDE SEQUENCE [LARGE SCALE GENOMIC DNA]</scope>
    <source>
        <strain evidence="2">dW9</strain>
    </source>
</reference>
<evidence type="ECO:0000313" key="1">
    <source>
        <dbReference type="EMBL" id="MCZ8511912.1"/>
    </source>
</evidence>
<sequence>MDARINGYAVQAALETHEIEKSALVLRWGIPFRPLLLPVKFSIYSLCSGHFPITKADAIAPTGDIPPTTIAFFYLSGFHVNLNGYAFLVLQEPARLSRLMRSYKLRKLINFYQLKKPKDINSSSGSAC</sequence>
<name>A0ABT4Q545_9BACL</name>
<dbReference type="EMBL" id="JAQAGZ010000003">
    <property type="protein sequence ID" value="MCZ8511912.1"/>
    <property type="molecule type" value="Genomic_DNA"/>
</dbReference>
<keyword evidence="2" id="KW-1185">Reference proteome</keyword>
<protein>
    <submittedName>
        <fullName evidence="1">Uncharacterized protein</fullName>
    </submittedName>
</protein>
<evidence type="ECO:0000313" key="2">
    <source>
        <dbReference type="Proteomes" id="UP001527882"/>
    </source>
</evidence>
<organism evidence="1 2">
    <name type="scientific">Paenibacillus gyeongsangnamensis</name>
    <dbReference type="NCBI Taxonomy" id="3388067"/>
    <lineage>
        <taxon>Bacteria</taxon>
        <taxon>Bacillati</taxon>
        <taxon>Bacillota</taxon>
        <taxon>Bacilli</taxon>
        <taxon>Bacillales</taxon>
        <taxon>Paenibacillaceae</taxon>
        <taxon>Paenibacillus</taxon>
    </lineage>
</organism>
<dbReference type="RefSeq" id="WP_269880307.1">
    <property type="nucleotide sequence ID" value="NZ_JAQAGZ010000003.1"/>
</dbReference>
<proteinExistence type="predicted"/>
<accession>A0ABT4Q545</accession>
<gene>
    <name evidence="1" type="ORF">O9H85_05635</name>
</gene>
<comment type="caution">
    <text evidence="1">The sequence shown here is derived from an EMBL/GenBank/DDBJ whole genome shotgun (WGS) entry which is preliminary data.</text>
</comment>